<dbReference type="InterPro" id="IPR003593">
    <property type="entry name" value="AAA+_ATPase"/>
</dbReference>
<accession>A0A2N0VF31</accession>
<keyword evidence="5" id="KW-1185">Reference proteome</keyword>
<evidence type="ECO:0000259" key="3">
    <source>
        <dbReference type="PROSITE" id="PS50893"/>
    </source>
</evidence>
<dbReference type="PANTHER" id="PTHR43158:SF10">
    <property type="entry name" value="ABC TRANSPORTER ATP-BINDING PROTEIN YTRB"/>
    <property type="match status" value="1"/>
</dbReference>
<dbReference type="OrthoDB" id="9808363at2"/>
<evidence type="ECO:0000256" key="2">
    <source>
        <dbReference type="ARBA" id="ARBA00022840"/>
    </source>
</evidence>
<name>A0A2N0VF31_9BACT</name>
<dbReference type="Pfam" id="PF00005">
    <property type="entry name" value="ABC_tran"/>
    <property type="match status" value="1"/>
</dbReference>
<protein>
    <submittedName>
        <fullName evidence="4">ABC transporter ATP-binding protein</fullName>
    </submittedName>
</protein>
<dbReference type="InterPro" id="IPR003439">
    <property type="entry name" value="ABC_transporter-like_ATP-bd"/>
</dbReference>
<sequence>MIQLNNISFSFKKGEPLFNDLNWSLQPGKTYGLLGLNGAGKTSLFNIISGMLFPSDGACTFDGNVVRNRNPQFLSELFIVPEQFELPAMSGDQYTQLHAPFYPRFDEQLMERSLSELQVNSKKKISELSFGQQKKFLLSFALATRTKLLLLDEPTNGMDIPSKSQFRKLQASLNQPDRCTVISTHQVRDLGSMIDHVTILKDGKIIFNHSLDEIFEHLSFIKTESDQPDKFIYSEEVLGGLHTIQPFKDGAGNEFDLELLFNGVIQQPEQINKQFNGGE</sequence>
<dbReference type="Proteomes" id="UP000233398">
    <property type="component" value="Unassembled WGS sequence"/>
</dbReference>
<feature type="domain" description="ABC transporter" evidence="3">
    <location>
        <begin position="2"/>
        <end position="227"/>
    </location>
</feature>
<dbReference type="PROSITE" id="PS50893">
    <property type="entry name" value="ABC_TRANSPORTER_2"/>
    <property type="match status" value="1"/>
</dbReference>
<organism evidence="4 5">
    <name type="scientific">Rhodohalobacter barkolensis</name>
    <dbReference type="NCBI Taxonomy" id="2053187"/>
    <lineage>
        <taxon>Bacteria</taxon>
        <taxon>Pseudomonadati</taxon>
        <taxon>Balneolota</taxon>
        <taxon>Balneolia</taxon>
        <taxon>Balneolales</taxon>
        <taxon>Balneolaceae</taxon>
        <taxon>Rhodohalobacter</taxon>
    </lineage>
</organism>
<dbReference type="Gene3D" id="3.40.50.300">
    <property type="entry name" value="P-loop containing nucleotide triphosphate hydrolases"/>
    <property type="match status" value="1"/>
</dbReference>
<evidence type="ECO:0000256" key="1">
    <source>
        <dbReference type="ARBA" id="ARBA00022741"/>
    </source>
</evidence>
<dbReference type="PANTHER" id="PTHR43158">
    <property type="entry name" value="SKFA PEPTIDE EXPORT ATP-BINDING PROTEIN SKFE"/>
    <property type="match status" value="1"/>
</dbReference>
<evidence type="ECO:0000313" key="5">
    <source>
        <dbReference type="Proteomes" id="UP000233398"/>
    </source>
</evidence>
<dbReference type="GO" id="GO:0005524">
    <property type="term" value="F:ATP binding"/>
    <property type="evidence" value="ECO:0007669"/>
    <property type="project" value="UniProtKB-KW"/>
</dbReference>
<dbReference type="GO" id="GO:0016887">
    <property type="term" value="F:ATP hydrolysis activity"/>
    <property type="evidence" value="ECO:0007669"/>
    <property type="project" value="InterPro"/>
</dbReference>
<keyword evidence="1" id="KW-0547">Nucleotide-binding</keyword>
<evidence type="ECO:0000313" key="4">
    <source>
        <dbReference type="EMBL" id="PKD42793.1"/>
    </source>
</evidence>
<dbReference type="CDD" id="cd03230">
    <property type="entry name" value="ABC_DR_subfamily_A"/>
    <property type="match status" value="1"/>
</dbReference>
<dbReference type="SMART" id="SM00382">
    <property type="entry name" value="AAA"/>
    <property type="match status" value="1"/>
</dbReference>
<dbReference type="RefSeq" id="WP_101074043.1">
    <property type="nucleotide sequence ID" value="NZ_PISP01000005.1"/>
</dbReference>
<reference evidence="4 5" key="1">
    <citation type="submission" date="2017-11" db="EMBL/GenBank/DDBJ databases">
        <title>Rhodohalobacter 15182 sp. nov., isolated from a salt lake.</title>
        <authorList>
            <person name="Han S."/>
        </authorList>
    </citation>
    <scope>NUCLEOTIDE SEQUENCE [LARGE SCALE GENOMIC DNA]</scope>
    <source>
        <strain evidence="4 5">15182</strain>
    </source>
</reference>
<dbReference type="SUPFAM" id="SSF52540">
    <property type="entry name" value="P-loop containing nucleoside triphosphate hydrolases"/>
    <property type="match status" value="1"/>
</dbReference>
<comment type="caution">
    <text evidence="4">The sequence shown here is derived from an EMBL/GenBank/DDBJ whole genome shotgun (WGS) entry which is preliminary data.</text>
</comment>
<dbReference type="InterPro" id="IPR027417">
    <property type="entry name" value="P-loop_NTPase"/>
</dbReference>
<dbReference type="EMBL" id="PISP01000005">
    <property type="protein sequence ID" value="PKD42793.1"/>
    <property type="molecule type" value="Genomic_DNA"/>
</dbReference>
<dbReference type="AlphaFoldDB" id="A0A2N0VF31"/>
<proteinExistence type="predicted"/>
<keyword evidence="2 4" id="KW-0067">ATP-binding</keyword>
<gene>
    <name evidence="4" type="ORF">CWD77_13140</name>
</gene>